<dbReference type="PANTHER" id="PTHR10871:SF1">
    <property type="entry name" value="SMALL RIBOSOMAL SUBUNIT PROTEIN US13M"/>
    <property type="match status" value="1"/>
</dbReference>
<evidence type="ECO:0000256" key="8">
    <source>
        <dbReference type="RuleBase" id="RU003830"/>
    </source>
</evidence>
<proteinExistence type="inferred from homology"/>
<evidence type="ECO:0000256" key="6">
    <source>
        <dbReference type="ARBA" id="ARBA00035166"/>
    </source>
</evidence>
<dbReference type="EMBL" id="PCQY01000010">
    <property type="protein sequence ID" value="PIP04762.1"/>
    <property type="molecule type" value="Genomic_DNA"/>
</dbReference>
<comment type="subunit">
    <text evidence="7">Part of the 30S ribosomal subunit. Forms a loose heterodimer with protein S19. Forms two bridges to the 50S subunit in the 70S ribosome.</text>
</comment>
<name>A0A2G9XCR9_UNCKA</name>
<dbReference type="PROSITE" id="PS50159">
    <property type="entry name" value="RIBOSOMAL_S13_2"/>
    <property type="match status" value="1"/>
</dbReference>
<evidence type="ECO:0000256" key="4">
    <source>
        <dbReference type="ARBA" id="ARBA00022980"/>
    </source>
</evidence>
<comment type="caution">
    <text evidence="9">The sequence shown here is derived from an EMBL/GenBank/DDBJ whole genome shotgun (WGS) entry which is preliminary data.</text>
</comment>
<dbReference type="NCBIfam" id="TIGR03631">
    <property type="entry name" value="uS13_bact"/>
    <property type="match status" value="1"/>
</dbReference>
<dbReference type="InterPro" id="IPR001892">
    <property type="entry name" value="Ribosomal_uS13"/>
</dbReference>
<evidence type="ECO:0000256" key="3">
    <source>
        <dbReference type="ARBA" id="ARBA00022884"/>
    </source>
</evidence>
<gene>
    <name evidence="7" type="primary">rpsM</name>
    <name evidence="9" type="ORF">COX53_00740</name>
</gene>
<dbReference type="GO" id="GO:0003735">
    <property type="term" value="F:structural constituent of ribosome"/>
    <property type="evidence" value="ECO:0007669"/>
    <property type="project" value="InterPro"/>
</dbReference>
<dbReference type="InterPro" id="IPR027437">
    <property type="entry name" value="Rbsml_uS13_C"/>
</dbReference>
<evidence type="ECO:0000256" key="2">
    <source>
        <dbReference type="ARBA" id="ARBA00022730"/>
    </source>
</evidence>
<dbReference type="Gene3D" id="1.10.8.50">
    <property type="match status" value="1"/>
</dbReference>
<evidence type="ECO:0000256" key="5">
    <source>
        <dbReference type="ARBA" id="ARBA00023274"/>
    </source>
</evidence>
<dbReference type="GO" id="GO:0019843">
    <property type="term" value="F:rRNA binding"/>
    <property type="evidence" value="ECO:0007669"/>
    <property type="project" value="UniProtKB-UniRule"/>
</dbReference>
<dbReference type="PANTHER" id="PTHR10871">
    <property type="entry name" value="30S RIBOSOMAL PROTEIN S13/40S RIBOSOMAL PROTEIN S18"/>
    <property type="match status" value="1"/>
</dbReference>
<protein>
    <recommendedName>
        <fullName evidence="6 7">Small ribosomal subunit protein uS13</fullName>
    </recommendedName>
</protein>
<dbReference type="FunFam" id="1.10.8.50:FF:000001">
    <property type="entry name" value="30S ribosomal protein S13"/>
    <property type="match status" value="1"/>
</dbReference>
<dbReference type="Pfam" id="PF00416">
    <property type="entry name" value="Ribosomal_S13"/>
    <property type="match status" value="1"/>
</dbReference>
<keyword evidence="2 7" id="KW-0699">rRNA-binding</keyword>
<dbReference type="InterPro" id="IPR010979">
    <property type="entry name" value="Ribosomal_uS13-like_H2TH"/>
</dbReference>
<evidence type="ECO:0000256" key="7">
    <source>
        <dbReference type="HAMAP-Rule" id="MF_01315"/>
    </source>
</evidence>
<comment type="similarity">
    <text evidence="1 7 8">Belongs to the universal ribosomal protein uS13 family.</text>
</comment>
<keyword evidence="7" id="KW-0820">tRNA-binding</keyword>
<sequence>MPRVLGVDIPNEKTVGTALTYIYGIGGNTSLKVLSIAGIKPSLRAKSLTEEDIAKIRLAVEGLHISIEGELKRKISQNIKRLIDIRCYRGIRHQKRLPVRGQNTRTNARTKRGKRQTIGGMKKILQKT</sequence>
<keyword evidence="5 7" id="KW-0687">Ribonucleoprotein</keyword>
<comment type="function">
    <text evidence="7">Located at the top of the head of the 30S subunit, it contacts several helices of the 16S rRNA. In the 70S ribosome it contacts the 23S rRNA (bridge B1a) and protein L5 of the 50S subunit (bridge B1b), connecting the 2 subunits; these bridges are implicated in subunit movement. Contacts the tRNAs in the A and P-sites.</text>
</comment>
<organism evidence="9 10">
    <name type="scientific">candidate division WWE3 bacterium CG23_combo_of_CG06-09_8_20_14_all_40_14</name>
    <dbReference type="NCBI Taxonomy" id="1975095"/>
    <lineage>
        <taxon>Bacteria</taxon>
        <taxon>Katanobacteria</taxon>
    </lineage>
</organism>
<dbReference type="GO" id="GO:0015935">
    <property type="term" value="C:small ribosomal subunit"/>
    <property type="evidence" value="ECO:0007669"/>
    <property type="project" value="TreeGrafter"/>
</dbReference>
<accession>A0A2G9XCR9</accession>
<keyword evidence="3 7" id="KW-0694">RNA-binding</keyword>
<dbReference type="GO" id="GO:0005829">
    <property type="term" value="C:cytosol"/>
    <property type="evidence" value="ECO:0007669"/>
    <property type="project" value="TreeGrafter"/>
</dbReference>
<keyword evidence="4 7" id="KW-0689">Ribosomal protein</keyword>
<evidence type="ECO:0000313" key="9">
    <source>
        <dbReference type="EMBL" id="PIP04762.1"/>
    </source>
</evidence>
<evidence type="ECO:0000256" key="1">
    <source>
        <dbReference type="ARBA" id="ARBA00008080"/>
    </source>
</evidence>
<dbReference type="Gene3D" id="4.10.910.10">
    <property type="entry name" value="30s ribosomal protein s13, domain 2"/>
    <property type="match status" value="1"/>
</dbReference>
<dbReference type="InterPro" id="IPR019980">
    <property type="entry name" value="Ribosomal_uS13_bac-type"/>
</dbReference>
<dbReference type="HAMAP" id="MF_01315">
    <property type="entry name" value="Ribosomal_uS13"/>
    <property type="match status" value="1"/>
</dbReference>
<dbReference type="Proteomes" id="UP000231388">
    <property type="component" value="Unassembled WGS sequence"/>
</dbReference>
<dbReference type="AlphaFoldDB" id="A0A2G9XCR9"/>
<dbReference type="PIRSF" id="PIRSF002134">
    <property type="entry name" value="Ribosomal_S13"/>
    <property type="match status" value="1"/>
</dbReference>
<dbReference type="GO" id="GO:0006412">
    <property type="term" value="P:translation"/>
    <property type="evidence" value="ECO:0007669"/>
    <property type="project" value="UniProtKB-UniRule"/>
</dbReference>
<dbReference type="GO" id="GO:0000049">
    <property type="term" value="F:tRNA binding"/>
    <property type="evidence" value="ECO:0007669"/>
    <property type="project" value="UniProtKB-UniRule"/>
</dbReference>
<reference evidence="9 10" key="1">
    <citation type="submission" date="2017-09" db="EMBL/GenBank/DDBJ databases">
        <title>Depth-based differentiation of microbial function through sediment-hosted aquifers and enrichment of novel symbionts in the deep terrestrial subsurface.</title>
        <authorList>
            <person name="Probst A.J."/>
            <person name="Ladd B."/>
            <person name="Jarett J.K."/>
            <person name="Geller-Mcgrath D.E."/>
            <person name="Sieber C.M."/>
            <person name="Emerson J.B."/>
            <person name="Anantharaman K."/>
            <person name="Thomas B.C."/>
            <person name="Malmstrom R."/>
            <person name="Stieglmeier M."/>
            <person name="Klingl A."/>
            <person name="Woyke T."/>
            <person name="Ryan C.M."/>
            <person name="Banfield J.F."/>
        </authorList>
    </citation>
    <scope>NUCLEOTIDE SEQUENCE [LARGE SCALE GENOMIC DNA]</scope>
    <source>
        <strain evidence="9">CG23_combo_of_CG06-09_8_20_14_all_40_14</strain>
    </source>
</reference>
<evidence type="ECO:0000313" key="10">
    <source>
        <dbReference type="Proteomes" id="UP000231388"/>
    </source>
</evidence>
<dbReference type="SUPFAM" id="SSF46946">
    <property type="entry name" value="S13-like H2TH domain"/>
    <property type="match status" value="1"/>
</dbReference>